<dbReference type="SUPFAM" id="SSF47473">
    <property type="entry name" value="EF-hand"/>
    <property type="match status" value="1"/>
</dbReference>
<dbReference type="PROSITE" id="PS50222">
    <property type="entry name" value="EF_HAND_2"/>
    <property type="match status" value="1"/>
</dbReference>
<sequence length="119" mass="13648">MDNRDTMMPDDHYSSKQEKTDTIKEMDKFLGRFYSGHSEEELRALHIQIDANCDGTVDFNELLDFELGKHFAAKNRPFDNIFPLPIEIVDGGHHNKIVKIVARLADMPEKTTKEVLGNT</sequence>
<protein>
    <recommendedName>
        <fullName evidence="4">EF-hand domain-containing protein</fullName>
    </recommendedName>
</protein>
<dbReference type="Proteomes" id="UP001497482">
    <property type="component" value="Chromosome 22"/>
</dbReference>
<name>A0AAV2L6D7_KNICA</name>
<evidence type="ECO:0000256" key="3">
    <source>
        <dbReference type="SAM" id="MobiDB-lite"/>
    </source>
</evidence>
<accession>A0AAV2L6D7</accession>
<feature type="domain" description="EF-hand" evidence="4">
    <location>
        <begin position="37"/>
        <end position="72"/>
    </location>
</feature>
<evidence type="ECO:0000313" key="6">
    <source>
        <dbReference type="Proteomes" id="UP001497482"/>
    </source>
</evidence>
<dbReference type="InterPro" id="IPR018247">
    <property type="entry name" value="EF_Hand_1_Ca_BS"/>
</dbReference>
<keyword evidence="1" id="KW-0479">Metal-binding</keyword>
<dbReference type="AlphaFoldDB" id="A0AAV2L6D7"/>
<organism evidence="5 6">
    <name type="scientific">Knipowitschia caucasica</name>
    <name type="common">Caucasian dwarf goby</name>
    <name type="synonym">Pomatoschistus caucasicus</name>
    <dbReference type="NCBI Taxonomy" id="637954"/>
    <lineage>
        <taxon>Eukaryota</taxon>
        <taxon>Metazoa</taxon>
        <taxon>Chordata</taxon>
        <taxon>Craniata</taxon>
        <taxon>Vertebrata</taxon>
        <taxon>Euteleostomi</taxon>
        <taxon>Actinopterygii</taxon>
        <taxon>Neopterygii</taxon>
        <taxon>Teleostei</taxon>
        <taxon>Neoteleostei</taxon>
        <taxon>Acanthomorphata</taxon>
        <taxon>Gobiaria</taxon>
        <taxon>Gobiiformes</taxon>
        <taxon>Gobioidei</taxon>
        <taxon>Gobiidae</taxon>
        <taxon>Gobiinae</taxon>
        <taxon>Knipowitschia</taxon>
    </lineage>
</organism>
<proteinExistence type="predicted"/>
<evidence type="ECO:0000259" key="4">
    <source>
        <dbReference type="PROSITE" id="PS50222"/>
    </source>
</evidence>
<reference evidence="5 6" key="1">
    <citation type="submission" date="2024-04" db="EMBL/GenBank/DDBJ databases">
        <authorList>
            <person name="Waldvogel A.-M."/>
            <person name="Schoenle A."/>
        </authorList>
    </citation>
    <scope>NUCLEOTIDE SEQUENCE [LARGE SCALE GENOMIC DNA]</scope>
</reference>
<evidence type="ECO:0000256" key="1">
    <source>
        <dbReference type="ARBA" id="ARBA00022723"/>
    </source>
</evidence>
<dbReference type="EMBL" id="OZ035844">
    <property type="protein sequence ID" value="CAL1597935.1"/>
    <property type="molecule type" value="Genomic_DNA"/>
</dbReference>
<feature type="region of interest" description="Disordered" evidence="3">
    <location>
        <begin position="1"/>
        <end position="20"/>
    </location>
</feature>
<gene>
    <name evidence="5" type="ORF">KC01_LOCUS26406</name>
</gene>
<dbReference type="PROSITE" id="PS00018">
    <property type="entry name" value="EF_HAND_1"/>
    <property type="match status" value="1"/>
</dbReference>
<dbReference type="InterPro" id="IPR002048">
    <property type="entry name" value="EF_hand_dom"/>
</dbReference>
<keyword evidence="2" id="KW-0106">Calcium</keyword>
<dbReference type="Gene3D" id="1.10.238.10">
    <property type="entry name" value="EF-hand"/>
    <property type="match status" value="1"/>
</dbReference>
<evidence type="ECO:0000256" key="2">
    <source>
        <dbReference type="ARBA" id="ARBA00022837"/>
    </source>
</evidence>
<dbReference type="InterPro" id="IPR011992">
    <property type="entry name" value="EF-hand-dom_pair"/>
</dbReference>
<keyword evidence="6" id="KW-1185">Reference proteome</keyword>
<evidence type="ECO:0000313" key="5">
    <source>
        <dbReference type="EMBL" id="CAL1597935.1"/>
    </source>
</evidence>
<dbReference type="GO" id="GO:0005509">
    <property type="term" value="F:calcium ion binding"/>
    <property type="evidence" value="ECO:0007669"/>
    <property type="project" value="InterPro"/>
</dbReference>